<keyword evidence="6" id="KW-1185">Reference proteome</keyword>
<protein>
    <submittedName>
        <fullName evidence="5">PepSY-associated TM helix domain-containing protein</fullName>
    </submittedName>
</protein>
<evidence type="ECO:0000313" key="6">
    <source>
        <dbReference type="Proteomes" id="UP001589844"/>
    </source>
</evidence>
<dbReference type="RefSeq" id="WP_390214019.1">
    <property type="nucleotide sequence ID" value="NZ_JBHLXJ010000018.1"/>
</dbReference>
<reference evidence="5 6" key="1">
    <citation type="submission" date="2024-09" db="EMBL/GenBank/DDBJ databases">
        <authorList>
            <person name="Sun Q."/>
            <person name="Mori K."/>
        </authorList>
    </citation>
    <scope>NUCLEOTIDE SEQUENCE [LARGE SCALE GENOMIC DNA]</scope>
    <source>
        <strain evidence="5 6">CCM 8677</strain>
    </source>
</reference>
<dbReference type="EMBL" id="JBHLXJ010000018">
    <property type="protein sequence ID" value="MFC0351400.1"/>
    <property type="molecule type" value="Genomic_DNA"/>
</dbReference>
<feature type="transmembrane region" description="Helical" evidence="3">
    <location>
        <begin position="373"/>
        <end position="393"/>
    </location>
</feature>
<keyword evidence="3" id="KW-1133">Transmembrane helix</keyword>
<feature type="domain" description="Cytochrome oxidase subunit II transmembrane region profile" evidence="4">
    <location>
        <begin position="343"/>
        <end position="443"/>
    </location>
</feature>
<proteinExistence type="predicted"/>
<evidence type="ECO:0000256" key="2">
    <source>
        <dbReference type="SAM" id="MobiDB-lite"/>
    </source>
</evidence>
<feature type="compositionally biased region" description="Polar residues" evidence="2">
    <location>
        <begin position="110"/>
        <end position="120"/>
    </location>
</feature>
<feature type="transmembrane region" description="Helical" evidence="3">
    <location>
        <begin position="179"/>
        <end position="200"/>
    </location>
</feature>
<accession>A0ABV6IHS8</accession>
<name>A0ABV6IHS8_9BURK</name>
<organism evidence="5 6">
    <name type="scientific">Undibacterium danionis</name>
    <dbReference type="NCBI Taxonomy" id="1812100"/>
    <lineage>
        <taxon>Bacteria</taxon>
        <taxon>Pseudomonadati</taxon>
        <taxon>Pseudomonadota</taxon>
        <taxon>Betaproteobacteria</taxon>
        <taxon>Burkholderiales</taxon>
        <taxon>Oxalobacteraceae</taxon>
        <taxon>Undibacterium</taxon>
    </lineage>
</organism>
<evidence type="ECO:0000313" key="5">
    <source>
        <dbReference type="EMBL" id="MFC0351400.1"/>
    </source>
</evidence>
<comment type="caution">
    <text evidence="5">The sequence shown here is derived from an EMBL/GenBank/DDBJ whole genome shotgun (WGS) entry which is preliminary data.</text>
</comment>
<sequence length="457" mass="51547">MQTQNKRSALLQRVFWRLHFWAGLLTAPIILFAALTGLLYVFSPQIEAWRHAELDTVNAVAPHQNLDAQIAAVRMQFPNDALRTIIPAFTNTQTTQFVFGDKKKRAAPTTVENNKASDVSNLEHQHHAPTASTRSTGPFIAYLNPGTLALQGTIAEDGRFKEWASKLHSTVLQGDGWRWLIELGASWMIMMLITGIYLWWPRGKTNWRSVLRWNRSQNQRVNWRYFHSISSIVFSALTLTILLTGITWSKYAGENFRAMQTALKQSSPRAPKELASTFTPGIPALSAEAIYRKARQLAPEIQMQLTPPKSERGVWRIESFDRTQPQKRFQLVLDAYTGAALYQSGWGNLPLLAQATAVGIPFHRGEFGWWNQALLILVALSTIFSVVSGYVMWLQRRKAGSLSAPAIDSSHALAIPWWIYLILLLLGYALPVFGISLVLLLIIEAVTMFLRRKTNHA</sequence>
<feature type="transmembrane region" description="Helical" evidence="3">
    <location>
        <begin position="20"/>
        <end position="42"/>
    </location>
</feature>
<dbReference type="InterPro" id="IPR005625">
    <property type="entry name" value="PepSY-ass_TM"/>
</dbReference>
<dbReference type="PANTHER" id="PTHR34219">
    <property type="entry name" value="IRON-REGULATED INNER MEMBRANE PROTEIN-RELATED"/>
    <property type="match status" value="1"/>
</dbReference>
<comment type="subcellular location">
    <subcellularLocation>
        <location evidence="1">Membrane</location>
        <topology evidence="1">Multi-pass membrane protein</topology>
    </subcellularLocation>
</comment>
<dbReference type="PROSITE" id="PS50999">
    <property type="entry name" value="COX2_TM"/>
    <property type="match status" value="1"/>
</dbReference>
<dbReference type="Pfam" id="PF03929">
    <property type="entry name" value="PepSY_TM"/>
    <property type="match status" value="1"/>
</dbReference>
<dbReference type="InterPro" id="IPR011759">
    <property type="entry name" value="Cyt_c_oxidase_su2_TM_dom"/>
</dbReference>
<evidence type="ECO:0000256" key="3">
    <source>
        <dbReference type="SAM" id="Phobius"/>
    </source>
</evidence>
<feature type="region of interest" description="Disordered" evidence="2">
    <location>
        <begin position="105"/>
        <end position="133"/>
    </location>
</feature>
<keyword evidence="3" id="KW-0472">Membrane</keyword>
<evidence type="ECO:0000259" key="4">
    <source>
        <dbReference type="PROSITE" id="PS50999"/>
    </source>
</evidence>
<evidence type="ECO:0000256" key="1">
    <source>
        <dbReference type="ARBA" id="ARBA00004141"/>
    </source>
</evidence>
<dbReference type="Proteomes" id="UP001589844">
    <property type="component" value="Unassembled WGS sequence"/>
</dbReference>
<dbReference type="PANTHER" id="PTHR34219:SF1">
    <property type="entry name" value="PEPSY DOMAIN-CONTAINING PROTEIN"/>
    <property type="match status" value="1"/>
</dbReference>
<feature type="transmembrane region" description="Helical" evidence="3">
    <location>
        <begin position="417"/>
        <end position="443"/>
    </location>
</feature>
<gene>
    <name evidence="5" type="ORF">ACFFJH_16390</name>
</gene>
<feature type="transmembrane region" description="Helical" evidence="3">
    <location>
        <begin position="225"/>
        <end position="249"/>
    </location>
</feature>
<keyword evidence="3" id="KW-0812">Transmembrane</keyword>